<evidence type="ECO:0000313" key="1">
    <source>
        <dbReference type="EMBL" id="KAJ7732310.1"/>
    </source>
</evidence>
<evidence type="ECO:0000313" key="2">
    <source>
        <dbReference type="Proteomes" id="UP001215598"/>
    </source>
</evidence>
<proteinExistence type="predicted"/>
<dbReference type="Proteomes" id="UP001215598">
    <property type="component" value="Unassembled WGS sequence"/>
</dbReference>
<reference evidence="1" key="1">
    <citation type="submission" date="2023-03" db="EMBL/GenBank/DDBJ databases">
        <title>Massive genome expansion in bonnet fungi (Mycena s.s.) driven by repeated elements and novel gene families across ecological guilds.</title>
        <authorList>
            <consortium name="Lawrence Berkeley National Laboratory"/>
            <person name="Harder C.B."/>
            <person name="Miyauchi S."/>
            <person name="Viragh M."/>
            <person name="Kuo A."/>
            <person name="Thoen E."/>
            <person name="Andreopoulos B."/>
            <person name="Lu D."/>
            <person name="Skrede I."/>
            <person name="Drula E."/>
            <person name="Henrissat B."/>
            <person name="Morin E."/>
            <person name="Kohler A."/>
            <person name="Barry K."/>
            <person name="LaButti K."/>
            <person name="Morin E."/>
            <person name="Salamov A."/>
            <person name="Lipzen A."/>
            <person name="Mereny Z."/>
            <person name="Hegedus B."/>
            <person name="Baldrian P."/>
            <person name="Stursova M."/>
            <person name="Weitz H."/>
            <person name="Taylor A."/>
            <person name="Grigoriev I.V."/>
            <person name="Nagy L.G."/>
            <person name="Martin F."/>
            <person name="Kauserud H."/>
        </authorList>
    </citation>
    <scope>NUCLEOTIDE SEQUENCE</scope>
    <source>
        <strain evidence="1">CBHHK182m</strain>
    </source>
</reference>
<accession>A0AAD7I208</accession>
<dbReference type="EMBL" id="JARKIB010000146">
    <property type="protein sequence ID" value="KAJ7732310.1"/>
    <property type="molecule type" value="Genomic_DNA"/>
</dbReference>
<sequence>HLALAVTMLFKAVLGPNSFNHPEIQAFVRGFRLDCRNGFNLPAAIRNFEGGSEPFLSLITTSSITSADSILPHLELAAPSNSPTHIAALRAHTSDLTNTVTFHTFVERYLRGTGIPCPQRFAGVTGAFHSIIDLSKINTPAFRSRMLVWAATGSPFLDPASDAIVV</sequence>
<feature type="non-terminal residue" evidence="1">
    <location>
        <position position="1"/>
    </location>
</feature>
<organism evidence="1 2">
    <name type="scientific">Mycena metata</name>
    <dbReference type="NCBI Taxonomy" id="1033252"/>
    <lineage>
        <taxon>Eukaryota</taxon>
        <taxon>Fungi</taxon>
        <taxon>Dikarya</taxon>
        <taxon>Basidiomycota</taxon>
        <taxon>Agaricomycotina</taxon>
        <taxon>Agaricomycetes</taxon>
        <taxon>Agaricomycetidae</taxon>
        <taxon>Agaricales</taxon>
        <taxon>Marasmiineae</taxon>
        <taxon>Mycenaceae</taxon>
        <taxon>Mycena</taxon>
    </lineage>
</organism>
<protein>
    <submittedName>
        <fullName evidence="1">Uncharacterized protein</fullName>
    </submittedName>
</protein>
<gene>
    <name evidence="1" type="ORF">B0H16DRAFT_1273684</name>
</gene>
<feature type="non-terminal residue" evidence="1">
    <location>
        <position position="166"/>
    </location>
</feature>
<dbReference type="AlphaFoldDB" id="A0AAD7I208"/>
<keyword evidence="2" id="KW-1185">Reference proteome</keyword>
<name>A0AAD7I208_9AGAR</name>
<comment type="caution">
    <text evidence="1">The sequence shown here is derived from an EMBL/GenBank/DDBJ whole genome shotgun (WGS) entry which is preliminary data.</text>
</comment>